<dbReference type="GO" id="GO:0000981">
    <property type="term" value="F:DNA-binding transcription factor activity, RNA polymerase II-specific"/>
    <property type="evidence" value="ECO:0007669"/>
    <property type="project" value="InterPro"/>
</dbReference>
<dbReference type="OMA" id="PRAFKHK"/>
<dbReference type="VEuPathDB" id="VectorBase:CSON008043"/>
<feature type="domain" description="Homeobox" evidence="15">
    <location>
        <begin position="575"/>
        <end position="635"/>
    </location>
</feature>
<evidence type="ECO:0000256" key="14">
    <source>
        <dbReference type="SAM" id="MobiDB-lite"/>
    </source>
</evidence>
<gene>
    <name evidence="17" type="primary">CSON008043</name>
</gene>
<feature type="region of interest" description="Disordered" evidence="14">
    <location>
        <begin position="38"/>
        <end position="125"/>
    </location>
</feature>
<feature type="domain" description="C2H2-type" evidence="16">
    <location>
        <begin position="141"/>
        <end position="168"/>
    </location>
</feature>
<keyword evidence="8 12" id="KW-0371">Homeobox</keyword>
<dbReference type="InterPro" id="IPR001356">
    <property type="entry name" value="HD"/>
</dbReference>
<evidence type="ECO:0000313" key="17">
    <source>
        <dbReference type="EMBL" id="SSX23022.1"/>
    </source>
</evidence>
<feature type="compositionally biased region" description="Polar residues" evidence="14">
    <location>
        <begin position="115"/>
        <end position="125"/>
    </location>
</feature>
<feature type="compositionally biased region" description="Acidic residues" evidence="14">
    <location>
        <begin position="389"/>
        <end position="400"/>
    </location>
</feature>
<sequence length="942" mass="106226">MLSCLVSHFKHTETANCSSTNESLEDITMPTNFALQLPLKSNSNGASDEASKEPLNENNSEAQNGSNIEKKEETCSEASTTPPLHGEYDQELTPRAASVTMSSVRSSPAPSISSNNGGRFDNSSPHSLSIPGSLAEVSLPYACSNCSATFPNREQLERHELMHSPSGTVSCTICSKHFANVYRLQRHMLSHDESDDLRKFKCTDCDKAFKFKHHLKEHLRIHSGEKPFGCPNCGKRFSHSGSFSSHMTSKKCISMGLKINGASNFNNTQNNHHHSKASNENDRKNSNKSKEENLLTKQQQNRYLSNEKVPPPFLPFSNGYENAAATAAFLASFPNPFLPMTPLNSSPFSIQRLLQHTAAMDSILKSSQHNNNNNEMLRKSPSLNSNPEDMIEEVNDEPEEESRLVMDVDEVESKVDQLHHKDMSPSPHINSNSSQLNNHSPISGYKSLLDHMSEQIMKLKSRELEDKQFRERSASPYVKIKQESEETLQCNRCDKIFNHPTELVQHEKMLCSSLQLLNNNINQSDDFQAVKAAAVAAQLTHSSNYAGNNLSFGPGPSGSEDDNEDRESKLSNESDRKVRVRTAISEDQQTILKQRYALNARPNREEFRLIAEQLRLDPRVVQVWFQNNRSRERKLGNVGLLGKGNHGQASQVGANDFYHDNMPLSTSIPSIQEPTDQPLDLTIKKESPRQKNQTSSNSPRYGTTAVNNATNDLHDEAINLSQKMPKIEASHQYPYTFNSDLILRQIPSPNEAQAILPHRQTHPFMLPRNGLSLMPFELLQFTPEMSRNQMLNIKASMEPYRGSSVSPSSSDKRSWKDDDSRVSYDEEKQSGGNGMGKRLYASSDIKEPPNSDGMYVCDLCDKAFHKQSSLARHKYEHSGQRPYKCLECPKAFKHKHHLTEHKRLHTGEKPFQCCKCLKKFSHSGSYSQHMNHRYSYCKPYRE</sequence>
<keyword evidence="7 12" id="KW-0238">DNA-binding</keyword>
<feature type="domain" description="C2H2-type" evidence="16">
    <location>
        <begin position="911"/>
        <end position="939"/>
    </location>
</feature>
<dbReference type="Gene3D" id="3.30.160.60">
    <property type="entry name" value="Classic Zinc Finger"/>
    <property type="match status" value="6"/>
</dbReference>
<feature type="region of interest" description="Disordered" evidence="14">
    <location>
        <begin position="367"/>
        <end position="401"/>
    </location>
</feature>
<feature type="compositionally biased region" description="Basic and acidic residues" evidence="14">
    <location>
        <begin position="277"/>
        <end position="292"/>
    </location>
</feature>
<evidence type="ECO:0000256" key="7">
    <source>
        <dbReference type="ARBA" id="ARBA00023125"/>
    </source>
</evidence>
<evidence type="ECO:0000256" key="12">
    <source>
        <dbReference type="PROSITE-ProRule" id="PRU00108"/>
    </source>
</evidence>
<dbReference type="InterPro" id="IPR036236">
    <property type="entry name" value="Znf_C2H2_sf"/>
</dbReference>
<evidence type="ECO:0000256" key="5">
    <source>
        <dbReference type="ARBA" id="ARBA00022833"/>
    </source>
</evidence>
<dbReference type="SUPFAM" id="SSF57667">
    <property type="entry name" value="beta-beta-alpha zinc fingers"/>
    <property type="match status" value="4"/>
</dbReference>
<dbReference type="PANTHER" id="PTHR24391:SF27">
    <property type="entry name" value="ZINC FINGER PROTEIN 1"/>
    <property type="match status" value="1"/>
</dbReference>
<dbReference type="PROSITE" id="PS00027">
    <property type="entry name" value="HOMEOBOX_1"/>
    <property type="match status" value="1"/>
</dbReference>
<dbReference type="GO" id="GO:0005634">
    <property type="term" value="C:nucleus"/>
    <property type="evidence" value="ECO:0007669"/>
    <property type="project" value="UniProtKB-SubCell"/>
</dbReference>
<dbReference type="Pfam" id="PF00046">
    <property type="entry name" value="Homeodomain"/>
    <property type="match status" value="1"/>
</dbReference>
<keyword evidence="9" id="KW-0804">Transcription</keyword>
<dbReference type="InterPro" id="IPR013087">
    <property type="entry name" value="Znf_C2H2_type"/>
</dbReference>
<dbReference type="Pfam" id="PF13894">
    <property type="entry name" value="zf-C2H2_4"/>
    <property type="match status" value="1"/>
</dbReference>
<keyword evidence="5" id="KW-0862">Zinc</keyword>
<dbReference type="SMART" id="SM00389">
    <property type="entry name" value="HOX"/>
    <property type="match status" value="1"/>
</dbReference>
<feature type="domain" description="C2H2-type" evidence="16">
    <location>
        <begin position="228"/>
        <end position="259"/>
    </location>
</feature>
<dbReference type="Pfam" id="PF00096">
    <property type="entry name" value="zf-C2H2"/>
    <property type="match status" value="5"/>
</dbReference>
<dbReference type="PROSITE" id="PS50157">
    <property type="entry name" value="ZINC_FINGER_C2H2_2"/>
    <property type="match status" value="8"/>
</dbReference>
<evidence type="ECO:0000256" key="3">
    <source>
        <dbReference type="ARBA" id="ARBA00022737"/>
    </source>
</evidence>
<accession>A0A336LYG8</accession>
<feature type="domain" description="C2H2-type" evidence="16">
    <location>
        <begin position="883"/>
        <end position="910"/>
    </location>
</feature>
<dbReference type="FunFam" id="3.30.160.60:FF:000744">
    <property type="entry name" value="zinc finger E-box-binding homeobox 1"/>
    <property type="match status" value="1"/>
</dbReference>
<evidence type="ECO:0000256" key="8">
    <source>
        <dbReference type="ARBA" id="ARBA00023155"/>
    </source>
</evidence>
<keyword evidence="2" id="KW-0479">Metal-binding</keyword>
<dbReference type="PROSITE" id="PS00028">
    <property type="entry name" value="ZINC_FINGER_C2H2_1"/>
    <property type="match status" value="4"/>
</dbReference>
<evidence type="ECO:0000256" key="11">
    <source>
        <dbReference type="PROSITE-ProRule" id="PRU00042"/>
    </source>
</evidence>
<evidence type="ECO:0000256" key="2">
    <source>
        <dbReference type="ARBA" id="ARBA00022723"/>
    </source>
</evidence>
<feature type="compositionally biased region" description="Basic and acidic residues" evidence="14">
    <location>
        <begin position="810"/>
        <end position="829"/>
    </location>
</feature>
<feature type="region of interest" description="Disordered" evidence="14">
    <location>
        <begin position="545"/>
        <end position="578"/>
    </location>
</feature>
<evidence type="ECO:0000256" key="6">
    <source>
        <dbReference type="ARBA" id="ARBA00023015"/>
    </source>
</evidence>
<feature type="compositionally biased region" description="Polar residues" evidence="14">
    <location>
        <begin position="690"/>
        <end position="707"/>
    </location>
</feature>
<keyword evidence="6" id="KW-0805">Transcription regulation</keyword>
<dbReference type="InterPro" id="IPR009057">
    <property type="entry name" value="Homeodomain-like_sf"/>
</dbReference>
<dbReference type="GO" id="GO:0000978">
    <property type="term" value="F:RNA polymerase II cis-regulatory region sequence-specific DNA binding"/>
    <property type="evidence" value="ECO:0007669"/>
    <property type="project" value="TreeGrafter"/>
</dbReference>
<dbReference type="Gene3D" id="1.10.10.60">
    <property type="entry name" value="Homeodomain-like"/>
    <property type="match status" value="1"/>
</dbReference>
<feature type="region of interest" description="Disordered" evidence="14">
    <location>
        <begin position="683"/>
        <end position="707"/>
    </location>
</feature>
<dbReference type="InterPro" id="IPR051574">
    <property type="entry name" value="ZnF_E-box_Homeobox"/>
</dbReference>
<evidence type="ECO:0000256" key="13">
    <source>
        <dbReference type="RuleBase" id="RU000682"/>
    </source>
</evidence>
<dbReference type="EMBL" id="UFQT01000302">
    <property type="protein sequence ID" value="SSX23022.1"/>
    <property type="molecule type" value="Genomic_DNA"/>
</dbReference>
<feature type="compositionally biased region" description="Polar residues" evidence="14">
    <location>
        <begin position="367"/>
        <end position="387"/>
    </location>
</feature>
<feature type="domain" description="C2H2-type" evidence="16">
    <location>
        <begin position="488"/>
        <end position="509"/>
    </location>
</feature>
<feature type="compositionally biased region" description="Polar residues" evidence="14">
    <location>
        <begin position="56"/>
        <end position="67"/>
    </location>
</feature>
<dbReference type="CDD" id="cd00086">
    <property type="entry name" value="homeodomain"/>
    <property type="match status" value="1"/>
</dbReference>
<dbReference type="PANTHER" id="PTHR24391">
    <property type="entry name" value="HISTONE H4 TRANSCRIPTION FACTOR-RELATED"/>
    <property type="match status" value="1"/>
</dbReference>
<feature type="domain" description="C2H2-type" evidence="16">
    <location>
        <begin position="855"/>
        <end position="882"/>
    </location>
</feature>
<dbReference type="PROSITE" id="PS50071">
    <property type="entry name" value="HOMEOBOX_2"/>
    <property type="match status" value="1"/>
</dbReference>
<dbReference type="AlphaFoldDB" id="A0A336LYG8"/>
<feature type="domain" description="C2H2-type" evidence="16">
    <location>
        <begin position="169"/>
        <end position="196"/>
    </location>
</feature>
<keyword evidence="4 11" id="KW-0863">Zinc-finger</keyword>
<dbReference type="FunFam" id="3.30.160.60:FF:000013">
    <property type="entry name" value="Putative zinc finger E-box-binding homeobox 2"/>
    <property type="match status" value="2"/>
</dbReference>
<comment type="subcellular location">
    <subcellularLocation>
        <location evidence="1 12 13">Nucleus</location>
    </subcellularLocation>
</comment>
<name>A0A336LYG8_CULSO</name>
<evidence type="ECO:0000259" key="16">
    <source>
        <dbReference type="PROSITE" id="PS50157"/>
    </source>
</evidence>
<dbReference type="FunFam" id="3.30.160.60:FF:000087">
    <property type="entry name" value="Zinc finger protein 354B"/>
    <property type="match status" value="1"/>
</dbReference>
<reference evidence="17" key="1">
    <citation type="submission" date="2018-07" db="EMBL/GenBank/DDBJ databases">
        <authorList>
            <person name="Quirk P.G."/>
            <person name="Krulwich T.A."/>
        </authorList>
    </citation>
    <scope>NUCLEOTIDE SEQUENCE</scope>
</reference>
<dbReference type="GO" id="GO:0000122">
    <property type="term" value="P:negative regulation of transcription by RNA polymerase II"/>
    <property type="evidence" value="ECO:0007669"/>
    <property type="project" value="UniProtKB-ARBA"/>
</dbReference>
<dbReference type="GO" id="GO:0008270">
    <property type="term" value="F:zinc ion binding"/>
    <property type="evidence" value="ECO:0007669"/>
    <property type="project" value="UniProtKB-KW"/>
</dbReference>
<proteinExistence type="predicted"/>
<feature type="DNA-binding region" description="Homeobox" evidence="12">
    <location>
        <begin position="577"/>
        <end position="636"/>
    </location>
</feature>
<dbReference type="FunFam" id="3.30.160.60:FF:000082">
    <property type="entry name" value="Putative zinc finger E-box-binding homeobox 2"/>
    <property type="match status" value="1"/>
</dbReference>
<evidence type="ECO:0000256" key="10">
    <source>
        <dbReference type="ARBA" id="ARBA00023242"/>
    </source>
</evidence>
<evidence type="ECO:0000256" key="1">
    <source>
        <dbReference type="ARBA" id="ARBA00004123"/>
    </source>
</evidence>
<feature type="compositionally biased region" description="Low complexity" evidence="14">
    <location>
        <begin position="102"/>
        <end position="114"/>
    </location>
</feature>
<protein>
    <submittedName>
        <fullName evidence="17">CSON008043 protein</fullName>
    </submittedName>
</protein>
<feature type="region of interest" description="Disordered" evidence="14">
    <location>
        <begin position="798"/>
        <end position="844"/>
    </location>
</feature>
<feature type="compositionally biased region" description="Basic and acidic residues" evidence="14">
    <location>
        <begin position="566"/>
        <end position="577"/>
    </location>
</feature>
<keyword evidence="10 12" id="KW-0539">Nucleus</keyword>
<dbReference type="SMART" id="SM00355">
    <property type="entry name" value="ZnF_C2H2"/>
    <property type="match status" value="8"/>
</dbReference>
<organism evidence="17">
    <name type="scientific">Culicoides sonorensis</name>
    <name type="common">Biting midge</name>
    <dbReference type="NCBI Taxonomy" id="179676"/>
    <lineage>
        <taxon>Eukaryota</taxon>
        <taxon>Metazoa</taxon>
        <taxon>Ecdysozoa</taxon>
        <taxon>Arthropoda</taxon>
        <taxon>Hexapoda</taxon>
        <taxon>Insecta</taxon>
        <taxon>Pterygota</taxon>
        <taxon>Neoptera</taxon>
        <taxon>Endopterygota</taxon>
        <taxon>Diptera</taxon>
        <taxon>Nematocera</taxon>
        <taxon>Chironomoidea</taxon>
        <taxon>Ceratopogonidae</taxon>
        <taxon>Ceratopogoninae</taxon>
        <taxon>Culicoides</taxon>
        <taxon>Monoculicoides</taxon>
    </lineage>
</organism>
<feature type="region of interest" description="Disordered" evidence="14">
    <location>
        <begin position="263"/>
        <end position="292"/>
    </location>
</feature>
<evidence type="ECO:0000256" key="4">
    <source>
        <dbReference type="ARBA" id="ARBA00022771"/>
    </source>
</evidence>
<evidence type="ECO:0000256" key="9">
    <source>
        <dbReference type="ARBA" id="ARBA00023163"/>
    </source>
</evidence>
<feature type="domain" description="C2H2-type" evidence="16">
    <location>
        <begin position="200"/>
        <end position="227"/>
    </location>
</feature>
<evidence type="ECO:0000259" key="15">
    <source>
        <dbReference type="PROSITE" id="PS50071"/>
    </source>
</evidence>
<keyword evidence="3" id="KW-0677">Repeat</keyword>
<dbReference type="InterPro" id="IPR017970">
    <property type="entry name" value="Homeobox_CS"/>
</dbReference>
<dbReference type="SUPFAM" id="SSF46689">
    <property type="entry name" value="Homeodomain-like"/>
    <property type="match status" value="1"/>
</dbReference>